<evidence type="ECO:0000256" key="1">
    <source>
        <dbReference type="SAM" id="SignalP"/>
    </source>
</evidence>
<feature type="chain" id="PRO_5035168420" evidence="1">
    <location>
        <begin position="28"/>
        <end position="72"/>
    </location>
</feature>
<gene>
    <name evidence="2" type="primary">rnf43</name>
    <name evidence="2" type="ORF">DAT39_007113</name>
</gene>
<dbReference type="OrthoDB" id="8062037at2759"/>
<name>A0A8J4TRX9_CLAMG</name>
<dbReference type="Proteomes" id="UP000727407">
    <property type="component" value="Unassembled WGS sequence"/>
</dbReference>
<evidence type="ECO:0000313" key="3">
    <source>
        <dbReference type="Proteomes" id="UP000727407"/>
    </source>
</evidence>
<keyword evidence="1" id="KW-0732">Signal</keyword>
<accession>A0A8J4TRX9</accession>
<sequence length="72" mass="7657">MRLAAQRLAGLWPWLFTAVLQVALGHAGLEVAATRALIKVTLLNPKATVKPITLEGVFAGRSSGFAEGKLMQ</sequence>
<dbReference type="AlphaFoldDB" id="A0A8J4TRX9"/>
<organism evidence="2 3">
    <name type="scientific">Clarias magur</name>
    <name type="common">Asian catfish</name>
    <name type="synonym">Macropteronotus magur</name>
    <dbReference type="NCBI Taxonomy" id="1594786"/>
    <lineage>
        <taxon>Eukaryota</taxon>
        <taxon>Metazoa</taxon>
        <taxon>Chordata</taxon>
        <taxon>Craniata</taxon>
        <taxon>Vertebrata</taxon>
        <taxon>Euteleostomi</taxon>
        <taxon>Actinopterygii</taxon>
        <taxon>Neopterygii</taxon>
        <taxon>Teleostei</taxon>
        <taxon>Ostariophysi</taxon>
        <taxon>Siluriformes</taxon>
        <taxon>Clariidae</taxon>
        <taxon>Clarias</taxon>
    </lineage>
</organism>
<proteinExistence type="predicted"/>
<feature type="signal peptide" evidence="1">
    <location>
        <begin position="1"/>
        <end position="27"/>
    </location>
</feature>
<keyword evidence="3" id="KW-1185">Reference proteome</keyword>
<evidence type="ECO:0000313" key="2">
    <source>
        <dbReference type="EMBL" id="KAF5903146.1"/>
    </source>
</evidence>
<protein>
    <submittedName>
        <fullName evidence="2">E3 ubiquitin-protein ligase RNF43</fullName>
    </submittedName>
</protein>
<reference evidence="2" key="1">
    <citation type="submission" date="2020-07" db="EMBL/GenBank/DDBJ databases">
        <title>Clarias magur genome sequencing, assembly and annotation.</title>
        <authorList>
            <person name="Kushwaha B."/>
            <person name="Kumar R."/>
            <person name="Das P."/>
            <person name="Joshi C.G."/>
            <person name="Kumar D."/>
            <person name="Nagpure N.S."/>
            <person name="Pandey M."/>
            <person name="Agarwal S."/>
            <person name="Srivastava S."/>
            <person name="Singh M."/>
            <person name="Sahoo L."/>
            <person name="Jayasankar P."/>
            <person name="Meher P.K."/>
            <person name="Koringa P.G."/>
            <person name="Iquebal M.A."/>
            <person name="Das S.P."/>
            <person name="Bit A."/>
            <person name="Patnaik S."/>
            <person name="Patel N."/>
            <person name="Shah T.M."/>
            <person name="Hinsu A."/>
            <person name="Jena J.K."/>
        </authorList>
    </citation>
    <scope>NUCLEOTIDE SEQUENCE</scope>
    <source>
        <strain evidence="2">CIFAMagur01</strain>
        <tissue evidence="2">Testis</tissue>
    </source>
</reference>
<feature type="non-terminal residue" evidence="2">
    <location>
        <position position="72"/>
    </location>
</feature>
<dbReference type="EMBL" id="QNUK01000078">
    <property type="protein sequence ID" value="KAF5903146.1"/>
    <property type="molecule type" value="Genomic_DNA"/>
</dbReference>
<comment type="caution">
    <text evidence="2">The sequence shown here is derived from an EMBL/GenBank/DDBJ whole genome shotgun (WGS) entry which is preliminary data.</text>
</comment>